<keyword evidence="6 13" id="KW-0812">Transmembrane</keyword>
<dbReference type="GO" id="GO:0005886">
    <property type="term" value="C:plasma membrane"/>
    <property type="evidence" value="ECO:0007669"/>
    <property type="project" value="UniProtKB-SubCell"/>
</dbReference>
<dbReference type="KEGG" id="aca:ACP_3054"/>
<dbReference type="SUPFAM" id="SSF81342">
    <property type="entry name" value="Transmembrane di-heme cytochromes"/>
    <property type="match status" value="1"/>
</dbReference>
<keyword evidence="11 13" id="KW-0472">Membrane</keyword>
<dbReference type="NCBIfam" id="TIGR02125">
    <property type="entry name" value="CytB-hydogenase"/>
    <property type="match status" value="1"/>
</dbReference>
<evidence type="ECO:0000256" key="13">
    <source>
        <dbReference type="SAM" id="Phobius"/>
    </source>
</evidence>
<dbReference type="Proteomes" id="UP000002207">
    <property type="component" value="Chromosome"/>
</dbReference>
<evidence type="ECO:0000256" key="10">
    <source>
        <dbReference type="ARBA" id="ARBA00023004"/>
    </source>
</evidence>
<dbReference type="PANTHER" id="PTHR30485">
    <property type="entry name" value="NI/FE-HYDROGENASE 1 B-TYPE CYTOCHROME SUBUNIT"/>
    <property type="match status" value="1"/>
</dbReference>
<evidence type="ECO:0000256" key="5">
    <source>
        <dbReference type="ARBA" id="ARBA00022617"/>
    </source>
</evidence>
<dbReference type="InParanoid" id="C1F4L1"/>
<evidence type="ECO:0000259" key="14">
    <source>
        <dbReference type="Pfam" id="PF01292"/>
    </source>
</evidence>
<evidence type="ECO:0000256" key="4">
    <source>
        <dbReference type="ARBA" id="ARBA00022475"/>
    </source>
</evidence>
<evidence type="ECO:0000256" key="9">
    <source>
        <dbReference type="ARBA" id="ARBA00022989"/>
    </source>
</evidence>
<dbReference type="STRING" id="240015.ACP_3054"/>
<feature type="transmembrane region" description="Helical" evidence="13">
    <location>
        <begin position="32"/>
        <end position="51"/>
    </location>
</feature>
<evidence type="ECO:0000256" key="12">
    <source>
        <dbReference type="SAM" id="MobiDB-lite"/>
    </source>
</evidence>
<feature type="transmembrane region" description="Helical" evidence="13">
    <location>
        <begin position="137"/>
        <end position="161"/>
    </location>
</feature>
<keyword evidence="4" id="KW-1003">Cell membrane</keyword>
<keyword evidence="3" id="KW-0813">Transport</keyword>
<dbReference type="Pfam" id="PF01292">
    <property type="entry name" value="Ni_hydr_CYTB"/>
    <property type="match status" value="1"/>
</dbReference>
<evidence type="ECO:0000313" key="15">
    <source>
        <dbReference type="EMBL" id="ACO32909.1"/>
    </source>
</evidence>
<gene>
    <name evidence="15" type="ordered locus">ACP_3054</name>
</gene>
<sequence>MATRVDAVPVETPKPPVDDLVRVYVWQWPVRIVHWTIFFCITALSITGMYMHFPYLEAHSPNAWTMGTMRFIHEVFGFVLLAALILRIYWFFAGNRYSRWLSYLPLTKQQHKRLESTISYYGLIRRMPMPEVGHNPLAAVFYLGVYFAIAVECVTGLTLYATVSHDHFASFLTGWLSHSVSIQYVRFTHYFIMFLLIGFFVHHLYSALINAFDLKNGIMGSIFSGWKFMQRSVVEEEMCAEREARKAKRERREQRRARRTNGSA</sequence>
<comment type="similarity">
    <text evidence="2">Belongs to the HupC/HyaC/HydC family.</text>
</comment>
<evidence type="ECO:0000256" key="3">
    <source>
        <dbReference type="ARBA" id="ARBA00022448"/>
    </source>
</evidence>
<dbReference type="GO" id="GO:0005506">
    <property type="term" value="F:iron ion binding"/>
    <property type="evidence" value="ECO:0007669"/>
    <property type="project" value="InterPro"/>
</dbReference>
<accession>C1F4L1</accession>
<dbReference type="InterPro" id="IPR000516">
    <property type="entry name" value="Ni-dep_Hydgase_cyt-B"/>
</dbReference>
<dbReference type="GO" id="GO:0022904">
    <property type="term" value="P:respiratory electron transport chain"/>
    <property type="evidence" value="ECO:0007669"/>
    <property type="project" value="InterPro"/>
</dbReference>
<feature type="transmembrane region" description="Helical" evidence="13">
    <location>
        <begin position="191"/>
        <end position="212"/>
    </location>
</feature>
<dbReference type="FunCoup" id="C1F4L1">
    <property type="interactions" value="137"/>
</dbReference>
<name>C1F4L1_ACIC5</name>
<dbReference type="RefSeq" id="WP_015898102.1">
    <property type="nucleotide sequence ID" value="NC_012483.1"/>
</dbReference>
<evidence type="ECO:0000256" key="7">
    <source>
        <dbReference type="ARBA" id="ARBA00022723"/>
    </source>
</evidence>
<protein>
    <submittedName>
        <fullName evidence="15">Nickel-iron hydrogenase, b-type cytochrome subunit</fullName>
    </submittedName>
</protein>
<dbReference type="HOGENOM" id="CLU_075520_0_1_0"/>
<keyword evidence="5" id="KW-0349">Heme</keyword>
<feature type="transmembrane region" description="Helical" evidence="13">
    <location>
        <begin position="71"/>
        <end position="92"/>
    </location>
</feature>
<feature type="domain" description="Cytochrome b561 bacterial/Ni-hydrogenase" evidence="14">
    <location>
        <begin position="25"/>
        <end position="225"/>
    </location>
</feature>
<proteinExistence type="inferred from homology"/>
<dbReference type="InterPro" id="IPR011577">
    <property type="entry name" value="Cyt_b561_bac/Ni-Hgenase"/>
</dbReference>
<evidence type="ECO:0000313" key="16">
    <source>
        <dbReference type="Proteomes" id="UP000002207"/>
    </source>
</evidence>
<dbReference type="InterPro" id="IPR016174">
    <property type="entry name" value="Di-haem_cyt_TM"/>
</dbReference>
<evidence type="ECO:0000256" key="1">
    <source>
        <dbReference type="ARBA" id="ARBA00004651"/>
    </source>
</evidence>
<dbReference type="PRINTS" id="PR00161">
    <property type="entry name" value="NIHGNASECYTB"/>
</dbReference>
<dbReference type="AlphaFoldDB" id="C1F4L1"/>
<evidence type="ECO:0000256" key="2">
    <source>
        <dbReference type="ARBA" id="ARBA00008622"/>
    </source>
</evidence>
<keyword evidence="8" id="KW-0249">Electron transport</keyword>
<evidence type="ECO:0000256" key="11">
    <source>
        <dbReference type="ARBA" id="ARBA00023136"/>
    </source>
</evidence>
<dbReference type="InterPro" id="IPR051542">
    <property type="entry name" value="Hydrogenase_cytochrome"/>
</dbReference>
<feature type="compositionally biased region" description="Basic residues" evidence="12">
    <location>
        <begin position="245"/>
        <end position="264"/>
    </location>
</feature>
<dbReference type="GO" id="GO:0020037">
    <property type="term" value="F:heme binding"/>
    <property type="evidence" value="ECO:0007669"/>
    <property type="project" value="TreeGrafter"/>
</dbReference>
<evidence type="ECO:0000256" key="6">
    <source>
        <dbReference type="ARBA" id="ARBA00022692"/>
    </source>
</evidence>
<dbReference type="Gene3D" id="1.20.950.20">
    <property type="entry name" value="Transmembrane di-heme cytochromes, Chain C"/>
    <property type="match status" value="1"/>
</dbReference>
<organism evidence="15 16">
    <name type="scientific">Acidobacterium capsulatum (strain ATCC 51196 / DSM 11244 / BCRC 80197 / JCM 7670 / NBRC 15755 / NCIMB 13165 / 161)</name>
    <dbReference type="NCBI Taxonomy" id="240015"/>
    <lineage>
        <taxon>Bacteria</taxon>
        <taxon>Pseudomonadati</taxon>
        <taxon>Acidobacteriota</taxon>
        <taxon>Terriglobia</taxon>
        <taxon>Terriglobales</taxon>
        <taxon>Acidobacteriaceae</taxon>
        <taxon>Acidobacterium</taxon>
    </lineage>
</organism>
<feature type="region of interest" description="Disordered" evidence="12">
    <location>
        <begin position="244"/>
        <end position="264"/>
    </location>
</feature>
<evidence type="ECO:0000256" key="8">
    <source>
        <dbReference type="ARBA" id="ARBA00022982"/>
    </source>
</evidence>
<comment type="subcellular location">
    <subcellularLocation>
        <location evidence="1">Cell membrane</location>
        <topology evidence="1">Multi-pass membrane protein</topology>
    </subcellularLocation>
</comment>
<keyword evidence="10" id="KW-0408">Iron</keyword>
<reference evidence="15 16" key="1">
    <citation type="journal article" date="2009" name="Appl. Environ. Microbiol.">
        <title>Three genomes from the phylum Acidobacteria provide insight into the lifestyles of these microorganisms in soils.</title>
        <authorList>
            <person name="Ward N.L."/>
            <person name="Challacombe J.F."/>
            <person name="Janssen P.H."/>
            <person name="Henrissat B."/>
            <person name="Coutinho P.M."/>
            <person name="Wu M."/>
            <person name="Xie G."/>
            <person name="Haft D.H."/>
            <person name="Sait M."/>
            <person name="Badger J."/>
            <person name="Barabote R.D."/>
            <person name="Bradley B."/>
            <person name="Brettin T.S."/>
            <person name="Brinkac L.M."/>
            <person name="Bruce D."/>
            <person name="Creasy T."/>
            <person name="Daugherty S.C."/>
            <person name="Davidsen T.M."/>
            <person name="DeBoy R.T."/>
            <person name="Detter J.C."/>
            <person name="Dodson R.J."/>
            <person name="Durkin A.S."/>
            <person name="Ganapathy A."/>
            <person name="Gwinn-Giglio M."/>
            <person name="Han C.S."/>
            <person name="Khouri H."/>
            <person name="Kiss H."/>
            <person name="Kothari S.P."/>
            <person name="Madupu R."/>
            <person name="Nelson K.E."/>
            <person name="Nelson W.C."/>
            <person name="Paulsen I."/>
            <person name="Penn K."/>
            <person name="Ren Q."/>
            <person name="Rosovitz M.J."/>
            <person name="Selengut J.D."/>
            <person name="Shrivastava S."/>
            <person name="Sullivan S.A."/>
            <person name="Tapia R."/>
            <person name="Thompson L.S."/>
            <person name="Watkins K.L."/>
            <person name="Yang Q."/>
            <person name="Yu C."/>
            <person name="Zafar N."/>
            <person name="Zhou L."/>
            <person name="Kuske C.R."/>
        </authorList>
    </citation>
    <scope>NUCLEOTIDE SEQUENCE [LARGE SCALE GENOMIC DNA]</scope>
    <source>
        <strain evidence="16">ATCC 51196 / DSM 11244 / BCRC 80197 / JCM 7670 / NBRC 15755 / NCIMB 13165 / 161</strain>
    </source>
</reference>
<dbReference type="PANTHER" id="PTHR30485:SF0">
    <property type="entry name" value="NI_FE-HYDROGENASE 1 B-TYPE CYTOCHROME SUBUNIT-RELATED"/>
    <property type="match status" value="1"/>
</dbReference>
<keyword evidence="7" id="KW-0479">Metal-binding</keyword>
<dbReference type="EMBL" id="CP001472">
    <property type="protein sequence ID" value="ACO32909.1"/>
    <property type="molecule type" value="Genomic_DNA"/>
</dbReference>
<dbReference type="OrthoDB" id="197262at2"/>
<keyword evidence="9 13" id="KW-1133">Transmembrane helix</keyword>
<dbReference type="eggNOG" id="COG1969">
    <property type="taxonomic scope" value="Bacteria"/>
</dbReference>
<dbReference type="GO" id="GO:0009055">
    <property type="term" value="F:electron transfer activity"/>
    <property type="evidence" value="ECO:0007669"/>
    <property type="project" value="InterPro"/>
</dbReference>
<keyword evidence="16" id="KW-1185">Reference proteome</keyword>